<sequence>MDSPPSAATGGGQDPPPNAAIRLAVQPRPGDVPFQLELCFHVEASQLAAAPVRIHVKSPDCITFQRLSGQSSREKRPLEFDEQEQAPKKRPRYEPLTVQASNEDDDTACVQFEGKECQSPLVDGYVVDLGLVKAFPSESYSEIPAEHCHDAEQESSAEIAPGGRAPQLRVMRISSNIVIIFFIVAGLVVVLALVAFLSPEPPGPPGPPTGRQVFLQPVDWFQQAMWLEVGLISTARTTLMGEADQEPPGWACLPGLRPSHGPLHSSVNQSQPSTGSDWWSADTPFYPRYKPWDSTSDGIYVPETSFVLDVNRVLDRIFLDLKTIANHGPPSFLFQRENSTQFRWSTSDGTFLPPHDTLPTLPYDSNEYLNTGSTIRGFPSYSPGGNPPSPTARPRRIMDVFLEPRIGKLQGQLRWALNRLLFLSSHGNSDVVSFWPEKINDRALSILFELKGLGDNFTESNHDWGSDQCRIGCLHPKPTINLAGPPSTMTPGMPRDTGVPSDVPMSFIEAVREAQREKDSQSTDHDSQAKTTQGECHDHID</sequence>
<keyword evidence="4" id="KW-1185">Reference proteome</keyword>
<dbReference type="AlphaFoldDB" id="A0A428PKA0"/>
<dbReference type="Proteomes" id="UP000288168">
    <property type="component" value="Unassembled WGS sequence"/>
</dbReference>
<feature type="compositionally biased region" description="Basic and acidic residues" evidence="1">
    <location>
        <begin position="510"/>
        <end position="528"/>
    </location>
</feature>
<gene>
    <name evidence="3" type="ORF">CEP54_010369</name>
</gene>
<comment type="caution">
    <text evidence="3">The sequence shown here is derived from an EMBL/GenBank/DDBJ whole genome shotgun (WGS) entry which is preliminary data.</text>
</comment>
<feature type="region of interest" description="Disordered" evidence="1">
    <location>
        <begin position="509"/>
        <end position="541"/>
    </location>
</feature>
<evidence type="ECO:0000313" key="4">
    <source>
        <dbReference type="Proteomes" id="UP000288168"/>
    </source>
</evidence>
<evidence type="ECO:0000256" key="2">
    <source>
        <dbReference type="SAM" id="Phobius"/>
    </source>
</evidence>
<organism evidence="3 4">
    <name type="scientific">Fusarium duplospermum</name>
    <dbReference type="NCBI Taxonomy" id="1325734"/>
    <lineage>
        <taxon>Eukaryota</taxon>
        <taxon>Fungi</taxon>
        <taxon>Dikarya</taxon>
        <taxon>Ascomycota</taxon>
        <taxon>Pezizomycotina</taxon>
        <taxon>Sordariomycetes</taxon>
        <taxon>Hypocreomycetidae</taxon>
        <taxon>Hypocreales</taxon>
        <taxon>Nectriaceae</taxon>
        <taxon>Fusarium</taxon>
        <taxon>Fusarium solani species complex</taxon>
    </lineage>
</organism>
<evidence type="ECO:0000313" key="3">
    <source>
        <dbReference type="EMBL" id="RSL53481.1"/>
    </source>
</evidence>
<dbReference type="EMBL" id="NKCI01000122">
    <property type="protein sequence ID" value="RSL53481.1"/>
    <property type="molecule type" value="Genomic_DNA"/>
</dbReference>
<feature type="transmembrane region" description="Helical" evidence="2">
    <location>
        <begin position="177"/>
        <end position="197"/>
    </location>
</feature>
<keyword evidence="2" id="KW-0812">Transmembrane</keyword>
<evidence type="ECO:0000256" key="1">
    <source>
        <dbReference type="SAM" id="MobiDB-lite"/>
    </source>
</evidence>
<accession>A0A428PKA0</accession>
<feature type="region of interest" description="Disordered" evidence="1">
    <location>
        <begin position="72"/>
        <end position="94"/>
    </location>
</feature>
<keyword evidence="2" id="KW-0472">Membrane</keyword>
<name>A0A428PKA0_9HYPO</name>
<reference evidence="3 4" key="1">
    <citation type="submission" date="2017-06" db="EMBL/GenBank/DDBJ databases">
        <title>Comparative genomic analysis of Ambrosia Fusariam Clade fungi.</title>
        <authorList>
            <person name="Stajich J.E."/>
            <person name="Carrillo J."/>
            <person name="Kijimoto T."/>
            <person name="Eskalen A."/>
            <person name="O'Donnell K."/>
            <person name="Kasson M."/>
        </authorList>
    </citation>
    <scope>NUCLEOTIDE SEQUENCE [LARGE SCALE GENOMIC DNA]</scope>
    <source>
        <strain evidence="3 4">NRRL62584</strain>
    </source>
</reference>
<proteinExistence type="predicted"/>
<keyword evidence="2" id="KW-1133">Transmembrane helix</keyword>
<dbReference type="OrthoDB" id="5100581at2759"/>
<feature type="region of interest" description="Disordered" evidence="1">
    <location>
        <begin position="1"/>
        <end position="21"/>
    </location>
</feature>
<protein>
    <submittedName>
        <fullName evidence="3">Uncharacterized protein</fullName>
    </submittedName>
</protein>